<reference evidence="11" key="1">
    <citation type="journal article" date="2020" name="mSystems">
        <title>Genome- and Community-Level Interaction Insights into Carbon Utilization and Element Cycling Functions of Hydrothermarchaeota in Hydrothermal Sediment.</title>
        <authorList>
            <person name="Zhou Z."/>
            <person name="Liu Y."/>
            <person name="Xu W."/>
            <person name="Pan J."/>
            <person name="Luo Z.H."/>
            <person name="Li M."/>
        </authorList>
    </citation>
    <scope>NUCLEOTIDE SEQUENCE [LARGE SCALE GENOMIC DNA]</scope>
    <source>
        <strain evidence="11">SpSt-299</strain>
    </source>
</reference>
<dbReference type="SUPFAM" id="SSF74653">
    <property type="entry name" value="TolA/TonB C-terminal domain"/>
    <property type="match status" value="1"/>
</dbReference>
<dbReference type="NCBIfam" id="TIGR01352">
    <property type="entry name" value="tonB_Cterm"/>
    <property type="match status" value="1"/>
</dbReference>
<dbReference type="PANTHER" id="PTHR33446:SF2">
    <property type="entry name" value="PROTEIN TONB"/>
    <property type="match status" value="1"/>
</dbReference>
<comment type="similarity">
    <text evidence="2">Belongs to the TonB family.</text>
</comment>
<dbReference type="Gene3D" id="3.30.1150.10">
    <property type="match status" value="1"/>
</dbReference>
<evidence type="ECO:0000256" key="4">
    <source>
        <dbReference type="ARBA" id="ARBA00022475"/>
    </source>
</evidence>
<sequence length="100" mass="11084">MKEGDLVDVPDVWPEPILMPKPNYPPLAARQRQGGTVILSVLVDENGVVRDVKVLRGIKPDLGLDAAAVAAVRNWRYKPATKDGVKVKTWFTQPIPFKPQ</sequence>
<dbReference type="EMBL" id="DSMR01000256">
    <property type="protein sequence ID" value="HET47229.1"/>
    <property type="molecule type" value="Genomic_DNA"/>
</dbReference>
<keyword evidence="8" id="KW-1133">Transmembrane helix</keyword>
<comment type="caution">
    <text evidence="11">The sequence shown here is derived from an EMBL/GenBank/DDBJ whole genome shotgun (WGS) entry which is preliminary data.</text>
</comment>
<evidence type="ECO:0000256" key="1">
    <source>
        <dbReference type="ARBA" id="ARBA00004383"/>
    </source>
</evidence>
<dbReference type="GO" id="GO:0055085">
    <property type="term" value="P:transmembrane transport"/>
    <property type="evidence" value="ECO:0007669"/>
    <property type="project" value="InterPro"/>
</dbReference>
<name>A0A7C2N957_9BACT</name>
<evidence type="ECO:0000256" key="3">
    <source>
        <dbReference type="ARBA" id="ARBA00022448"/>
    </source>
</evidence>
<comment type="subcellular location">
    <subcellularLocation>
        <location evidence="1">Cell inner membrane</location>
        <topology evidence="1">Single-pass membrane protein</topology>
        <orientation evidence="1">Periplasmic side</orientation>
    </subcellularLocation>
</comment>
<dbReference type="PANTHER" id="PTHR33446">
    <property type="entry name" value="PROTEIN TONB-RELATED"/>
    <property type="match status" value="1"/>
</dbReference>
<organism evidence="11">
    <name type="scientific">Thermoanaerobaculum aquaticum</name>
    <dbReference type="NCBI Taxonomy" id="1312852"/>
    <lineage>
        <taxon>Bacteria</taxon>
        <taxon>Pseudomonadati</taxon>
        <taxon>Acidobacteriota</taxon>
        <taxon>Thermoanaerobaculia</taxon>
        <taxon>Thermoanaerobaculales</taxon>
        <taxon>Thermoanaerobaculaceae</taxon>
        <taxon>Thermoanaerobaculum</taxon>
    </lineage>
</organism>
<evidence type="ECO:0000256" key="7">
    <source>
        <dbReference type="ARBA" id="ARBA00022927"/>
    </source>
</evidence>
<gene>
    <name evidence="11" type="ORF">ENQ31_03585</name>
</gene>
<evidence type="ECO:0000256" key="2">
    <source>
        <dbReference type="ARBA" id="ARBA00006555"/>
    </source>
</evidence>
<dbReference type="GO" id="GO:0098797">
    <property type="term" value="C:plasma membrane protein complex"/>
    <property type="evidence" value="ECO:0007669"/>
    <property type="project" value="TreeGrafter"/>
</dbReference>
<dbReference type="AlphaFoldDB" id="A0A7C2N957"/>
<evidence type="ECO:0000256" key="8">
    <source>
        <dbReference type="ARBA" id="ARBA00022989"/>
    </source>
</evidence>
<dbReference type="InterPro" id="IPR037682">
    <property type="entry name" value="TonB_C"/>
</dbReference>
<evidence type="ECO:0000259" key="10">
    <source>
        <dbReference type="PROSITE" id="PS52015"/>
    </source>
</evidence>
<evidence type="ECO:0000256" key="6">
    <source>
        <dbReference type="ARBA" id="ARBA00022692"/>
    </source>
</evidence>
<dbReference type="Pfam" id="PF03544">
    <property type="entry name" value="TonB_C"/>
    <property type="match status" value="1"/>
</dbReference>
<keyword evidence="7" id="KW-0653">Protein transport</keyword>
<evidence type="ECO:0000256" key="9">
    <source>
        <dbReference type="ARBA" id="ARBA00023136"/>
    </source>
</evidence>
<keyword evidence="9" id="KW-0472">Membrane</keyword>
<keyword evidence="5" id="KW-0997">Cell inner membrane</keyword>
<dbReference type="InterPro" id="IPR006260">
    <property type="entry name" value="TonB/TolA_C"/>
</dbReference>
<keyword evidence="3" id="KW-0813">Transport</keyword>
<dbReference type="GO" id="GO:0031992">
    <property type="term" value="F:energy transducer activity"/>
    <property type="evidence" value="ECO:0007669"/>
    <property type="project" value="TreeGrafter"/>
</dbReference>
<proteinExistence type="inferred from homology"/>
<dbReference type="GO" id="GO:0015031">
    <property type="term" value="P:protein transport"/>
    <property type="evidence" value="ECO:0007669"/>
    <property type="project" value="UniProtKB-KW"/>
</dbReference>
<dbReference type="InterPro" id="IPR051045">
    <property type="entry name" value="TonB-dependent_transducer"/>
</dbReference>
<accession>A0A7C2N957</accession>
<protein>
    <submittedName>
        <fullName evidence="11">Energy transducer TonB</fullName>
    </submittedName>
</protein>
<keyword evidence="6" id="KW-0812">Transmembrane</keyword>
<evidence type="ECO:0000256" key="5">
    <source>
        <dbReference type="ARBA" id="ARBA00022519"/>
    </source>
</evidence>
<dbReference type="PROSITE" id="PS52015">
    <property type="entry name" value="TONB_CTD"/>
    <property type="match status" value="1"/>
</dbReference>
<evidence type="ECO:0000313" key="11">
    <source>
        <dbReference type="EMBL" id="HET47229.1"/>
    </source>
</evidence>
<feature type="domain" description="TonB C-terminal" evidence="10">
    <location>
        <begin position="9"/>
        <end position="100"/>
    </location>
</feature>
<keyword evidence="4" id="KW-1003">Cell membrane</keyword>